<protein>
    <submittedName>
        <fullName evidence="2">Uncharacterized protein</fullName>
    </submittedName>
</protein>
<evidence type="ECO:0000256" key="1">
    <source>
        <dbReference type="SAM" id="MobiDB-lite"/>
    </source>
</evidence>
<keyword evidence="3" id="KW-1185">Reference proteome</keyword>
<reference evidence="3" key="1">
    <citation type="journal article" date="2021" name="Microbiol. Resour. Announc.">
        <title>LGAAP: Leishmaniinae Genome Assembly and Annotation Pipeline.</title>
        <authorList>
            <person name="Almutairi H."/>
            <person name="Urbaniak M.D."/>
            <person name="Bates M.D."/>
            <person name="Jariyapan N."/>
            <person name="Kwakye-Nuako G."/>
            <person name="Thomaz-Soccol V."/>
            <person name="Al-Salem W.S."/>
            <person name="Dillon R.J."/>
            <person name="Bates P.A."/>
            <person name="Gatherer D."/>
        </authorList>
    </citation>
    <scope>NUCLEOTIDE SEQUENCE [LARGE SCALE GENOMIC DNA]</scope>
</reference>
<dbReference type="EMBL" id="JAFEUZ010000031">
    <property type="protein sequence ID" value="KAG5471350.1"/>
    <property type="molecule type" value="Genomic_DNA"/>
</dbReference>
<comment type="caution">
    <text evidence="2">The sequence shown here is derived from an EMBL/GenBank/DDBJ whole genome shotgun (WGS) entry which is preliminary data.</text>
</comment>
<name>A0A836KHX3_9TRYP</name>
<organism evidence="2 3">
    <name type="scientific">Leishmania martiniquensis</name>
    <dbReference type="NCBI Taxonomy" id="1580590"/>
    <lineage>
        <taxon>Eukaryota</taxon>
        <taxon>Discoba</taxon>
        <taxon>Euglenozoa</taxon>
        <taxon>Kinetoplastea</taxon>
        <taxon>Metakinetoplastina</taxon>
        <taxon>Trypanosomatida</taxon>
        <taxon>Trypanosomatidae</taxon>
        <taxon>Leishmaniinae</taxon>
        <taxon>Leishmania</taxon>
    </lineage>
</organism>
<dbReference type="Proteomes" id="UP000673552">
    <property type="component" value="Unassembled WGS sequence"/>
</dbReference>
<dbReference type="KEGG" id="lmat:92511557"/>
<accession>A0A836KHX3</accession>
<dbReference type="RefSeq" id="XP_067176324.1">
    <property type="nucleotide sequence ID" value="XM_067319045.1"/>
</dbReference>
<feature type="region of interest" description="Disordered" evidence="1">
    <location>
        <begin position="67"/>
        <end position="154"/>
    </location>
</feature>
<feature type="region of interest" description="Disordered" evidence="1">
    <location>
        <begin position="220"/>
        <end position="273"/>
    </location>
</feature>
<proteinExistence type="predicted"/>
<gene>
    <name evidence="2" type="ORF">LSCM1_01434</name>
</gene>
<feature type="compositionally biased region" description="Polar residues" evidence="1">
    <location>
        <begin position="98"/>
        <end position="119"/>
    </location>
</feature>
<evidence type="ECO:0000313" key="3">
    <source>
        <dbReference type="Proteomes" id="UP000673552"/>
    </source>
</evidence>
<feature type="compositionally biased region" description="Basic and acidic residues" evidence="1">
    <location>
        <begin position="120"/>
        <end position="139"/>
    </location>
</feature>
<dbReference type="GeneID" id="92511557"/>
<dbReference type="AlphaFoldDB" id="A0A836KHX3"/>
<sequence length="273" mass="28136">MASERAKDIIMHKTDLKCFHQYSAKSTAVAAAAAPRQRSGGDTAALVLKVLPLSAVGKLSRSSLFDVQEDEDAAEASGSRSAMGGCRDCGEWDDDKVNPSSSQLPTSGGDSEQTGATQRTSDEVSDDHSEACSHTRSSENGDNANGQQKQRKNKAMPSLVLVEVASLPPKLAAQVPHGAAIIALPRHTLKALNIKVAPASVASSIDPASYCLSEAQAALPASGGAPAPDSEVRMDLQALTGAAGDWPTRPSASTARETGGDLPAQGHADNPDS</sequence>
<evidence type="ECO:0000313" key="2">
    <source>
        <dbReference type="EMBL" id="KAG5471350.1"/>
    </source>
</evidence>
<reference evidence="3" key="2">
    <citation type="journal article" date="2021" name="Sci. Data">
        <title>Chromosome-scale genome sequencing, assembly and annotation of six genomes from subfamily Leishmaniinae.</title>
        <authorList>
            <person name="Almutairi H."/>
            <person name="Urbaniak M.D."/>
            <person name="Bates M.D."/>
            <person name="Jariyapan N."/>
            <person name="Kwakye-Nuako G."/>
            <person name="Thomaz Soccol V."/>
            <person name="Al-Salem W.S."/>
            <person name="Dillon R.J."/>
            <person name="Bates P.A."/>
            <person name="Gatherer D."/>
        </authorList>
    </citation>
    <scope>NUCLEOTIDE SEQUENCE [LARGE SCALE GENOMIC DNA]</scope>
</reference>